<name>A0A835ZBS4_9STRA</name>
<proteinExistence type="predicted"/>
<dbReference type="SUPFAM" id="SSF54495">
    <property type="entry name" value="UBC-like"/>
    <property type="match status" value="1"/>
</dbReference>
<reference evidence="2" key="1">
    <citation type="submission" date="2021-02" db="EMBL/GenBank/DDBJ databases">
        <title>First Annotated Genome of the Yellow-green Alga Tribonema minus.</title>
        <authorList>
            <person name="Mahan K.M."/>
        </authorList>
    </citation>
    <scope>NUCLEOTIDE SEQUENCE</scope>
    <source>
        <strain evidence="2">UTEX B ZZ1240</strain>
    </source>
</reference>
<dbReference type="InterPro" id="IPR000608">
    <property type="entry name" value="UBC"/>
</dbReference>
<protein>
    <submittedName>
        <fullName evidence="2">Ubiquitin-conjugating enzyme/RWD-like protein</fullName>
    </submittedName>
</protein>
<sequence>MTVVECTSALPYPDRPWEATLSIHGKHEFTIKKAPGSGFTCSTRDDFLGDNLWLENLEEAVSVANGVETVLKEALGVYKCIAGPASDKGSDGESDYEYQEDMGMDNVDDTELAAKYAEKAVSANKATGTWEDRDEVPLIGGYACTYVCIANTRLMRDLSRLMRTDTSSLGFTLELVHDDNLTLWRVKVFGFTDCPLAEDMVKLKKERKLEHIELEMKFPEDYPYSPPFCRVVYPRFIRQTGYILDGAFCFELLTKQGWTPTNDIETVIVQLRFLMVFGHARIDFNETTPYCERNSLNAFRGAAKQHNWAI</sequence>
<organism evidence="2 3">
    <name type="scientific">Tribonema minus</name>
    <dbReference type="NCBI Taxonomy" id="303371"/>
    <lineage>
        <taxon>Eukaryota</taxon>
        <taxon>Sar</taxon>
        <taxon>Stramenopiles</taxon>
        <taxon>Ochrophyta</taxon>
        <taxon>PX clade</taxon>
        <taxon>Xanthophyceae</taxon>
        <taxon>Tribonematales</taxon>
        <taxon>Tribonemataceae</taxon>
        <taxon>Tribonema</taxon>
    </lineage>
</organism>
<dbReference type="PROSITE" id="PS50127">
    <property type="entry name" value="UBC_2"/>
    <property type="match status" value="1"/>
</dbReference>
<dbReference type="Gene3D" id="3.10.110.10">
    <property type="entry name" value="Ubiquitin Conjugating Enzyme"/>
    <property type="match status" value="1"/>
</dbReference>
<dbReference type="SMART" id="SM00212">
    <property type="entry name" value="UBCc"/>
    <property type="match status" value="1"/>
</dbReference>
<dbReference type="OrthoDB" id="1926878at2759"/>
<evidence type="ECO:0000313" key="2">
    <source>
        <dbReference type="EMBL" id="KAG5190836.1"/>
    </source>
</evidence>
<dbReference type="CDD" id="cd23802">
    <property type="entry name" value="UBCc_UBE2Q"/>
    <property type="match status" value="1"/>
</dbReference>
<evidence type="ECO:0000313" key="3">
    <source>
        <dbReference type="Proteomes" id="UP000664859"/>
    </source>
</evidence>
<comment type="caution">
    <text evidence="2">The sequence shown here is derived from an EMBL/GenBank/DDBJ whole genome shotgun (WGS) entry which is preliminary data.</text>
</comment>
<dbReference type="EMBL" id="JAFCMP010000027">
    <property type="protein sequence ID" value="KAG5190836.1"/>
    <property type="molecule type" value="Genomic_DNA"/>
</dbReference>
<dbReference type="AlphaFoldDB" id="A0A835ZBS4"/>
<dbReference type="InterPro" id="IPR050113">
    <property type="entry name" value="Ub_conjugating_enzyme"/>
</dbReference>
<keyword evidence="3" id="KW-1185">Reference proteome</keyword>
<evidence type="ECO:0000259" key="1">
    <source>
        <dbReference type="PROSITE" id="PS50127"/>
    </source>
</evidence>
<dbReference type="PANTHER" id="PTHR24067">
    <property type="entry name" value="UBIQUITIN-CONJUGATING ENZYME E2"/>
    <property type="match status" value="1"/>
</dbReference>
<dbReference type="Pfam" id="PF00179">
    <property type="entry name" value="UQ_con"/>
    <property type="match status" value="1"/>
</dbReference>
<gene>
    <name evidence="2" type="ORF">JKP88DRAFT_175192</name>
</gene>
<dbReference type="InterPro" id="IPR016135">
    <property type="entry name" value="UBQ-conjugating_enzyme/RWD"/>
</dbReference>
<feature type="domain" description="UBC core" evidence="1">
    <location>
        <begin position="149"/>
        <end position="310"/>
    </location>
</feature>
<accession>A0A835ZBS4</accession>
<dbReference type="Proteomes" id="UP000664859">
    <property type="component" value="Unassembled WGS sequence"/>
</dbReference>